<evidence type="ECO:0000259" key="3">
    <source>
        <dbReference type="Pfam" id="PF15902"/>
    </source>
</evidence>
<evidence type="ECO:0000313" key="5">
    <source>
        <dbReference type="Proteomes" id="UP000678679"/>
    </source>
</evidence>
<evidence type="ECO:0000313" key="4">
    <source>
        <dbReference type="EMBL" id="QWG04441.1"/>
    </source>
</evidence>
<dbReference type="Pfam" id="PF15902">
    <property type="entry name" value="Sortilin-Vps10"/>
    <property type="match status" value="1"/>
</dbReference>
<protein>
    <submittedName>
        <fullName evidence="4">Glycosyl hydrolase</fullName>
    </submittedName>
</protein>
<dbReference type="InterPro" id="IPR050310">
    <property type="entry name" value="VPS10-sortilin"/>
</dbReference>
<dbReference type="RefSeq" id="WP_169663902.1">
    <property type="nucleotide sequence ID" value="NZ_CP076133.1"/>
</dbReference>
<dbReference type="AlphaFoldDB" id="A0AAX1NA75"/>
<feature type="domain" description="Sortilin N-terminal" evidence="3">
    <location>
        <begin position="134"/>
        <end position="273"/>
    </location>
</feature>
<dbReference type="SUPFAM" id="SSF110296">
    <property type="entry name" value="Oligoxyloglucan reducing end-specific cellobiohydrolase"/>
    <property type="match status" value="2"/>
</dbReference>
<dbReference type="PANTHER" id="PTHR12106">
    <property type="entry name" value="SORTILIN RELATED"/>
    <property type="match status" value="1"/>
</dbReference>
<dbReference type="InterPro" id="IPR031778">
    <property type="entry name" value="Sortilin_N"/>
</dbReference>
<gene>
    <name evidence="4" type="ORF">KMW28_26460</name>
</gene>
<keyword evidence="2" id="KW-0732">Signal</keyword>
<accession>A0AAX1NA75</accession>
<evidence type="ECO:0000256" key="2">
    <source>
        <dbReference type="SAM" id="SignalP"/>
    </source>
</evidence>
<feature type="signal peptide" evidence="2">
    <location>
        <begin position="1"/>
        <end position="22"/>
    </location>
</feature>
<dbReference type="CDD" id="cd15482">
    <property type="entry name" value="Sialidase_non-viral"/>
    <property type="match status" value="1"/>
</dbReference>
<keyword evidence="4" id="KW-0378">Hydrolase</keyword>
<dbReference type="Gene3D" id="2.130.10.10">
    <property type="entry name" value="YVTN repeat-like/Quinoprotein amine dehydrogenase"/>
    <property type="match status" value="5"/>
</dbReference>
<proteinExistence type="predicted"/>
<name>A0AAX1NA75_9BACT</name>
<feature type="chain" id="PRO_5043757524" evidence="2">
    <location>
        <begin position="23"/>
        <end position="1084"/>
    </location>
</feature>
<dbReference type="Proteomes" id="UP000678679">
    <property type="component" value="Chromosome 2"/>
</dbReference>
<dbReference type="KEGG" id="fya:KMW28_26460"/>
<keyword evidence="1" id="KW-0677">Repeat</keyword>
<dbReference type="GO" id="GO:0016787">
    <property type="term" value="F:hydrolase activity"/>
    <property type="evidence" value="ECO:0007669"/>
    <property type="project" value="UniProtKB-KW"/>
</dbReference>
<reference evidence="4 5" key="1">
    <citation type="submission" date="2021-05" db="EMBL/GenBank/DDBJ databases">
        <title>Comparative genomic studies on the polysaccharide-degrading batcterial strains of the Flammeovirga genus.</title>
        <authorList>
            <person name="Zewei F."/>
            <person name="Zheng Z."/>
            <person name="Yu L."/>
            <person name="Ruyue G."/>
            <person name="Yanhong M."/>
            <person name="Yuanyuan C."/>
            <person name="Jingyan G."/>
            <person name="Wenjun H."/>
        </authorList>
    </citation>
    <scope>NUCLEOTIDE SEQUENCE [LARGE SCALE GENOMIC DNA]</scope>
    <source>
        <strain evidence="4 5">NBRC:100898</strain>
    </source>
</reference>
<organism evidence="4 5">
    <name type="scientific">Flammeovirga yaeyamensis</name>
    <dbReference type="NCBI Taxonomy" id="367791"/>
    <lineage>
        <taxon>Bacteria</taxon>
        <taxon>Pseudomonadati</taxon>
        <taxon>Bacteroidota</taxon>
        <taxon>Cytophagia</taxon>
        <taxon>Cytophagales</taxon>
        <taxon>Flammeovirgaceae</taxon>
        <taxon>Flammeovirga</taxon>
    </lineage>
</organism>
<dbReference type="EMBL" id="CP076133">
    <property type="protein sequence ID" value="QWG04441.1"/>
    <property type="molecule type" value="Genomic_DNA"/>
</dbReference>
<keyword evidence="5" id="KW-1185">Reference proteome</keyword>
<dbReference type="PANTHER" id="PTHR12106:SF27">
    <property type="entry name" value="SORTILIN-RELATED RECEPTOR"/>
    <property type="match status" value="1"/>
</dbReference>
<sequence length="1084" mass="121187">MKKFKLLLLSALIIFSWHSSYAQKKKKAVKANQPSLDTHLFDSLTFRSIGPAFMSGRIADLAIDPINENIWYVAVGSGGVWKTVNAGTTFEPIFDNQSVYSIGCVTIDPNSPNTIWVGTGENVGGRHVAFGDGIYRSQDSGKTWENMGLKNSEHISKIIVHPDNSDVILVASQGPLWSEGGDRGFFKSKDGGKIWTKTLGDDAFTGVTDMVSDPRNPNRIYAVTWEHHRTVAAWMGGGEKSRLYVSDDAGDSWKMLTSGLPQGKWGKTGLAISPQNPDVLYAAIELNRKKGGVWRSENRGGHWTKMSDVVSGGTGPHYYQEIYASPHKFDRLYFMNNALMKSEDGGKTFEYMDETAKHGDSHAMAFKASDPNYILVGTDGGVYESFDLGSTWRYMENIPVTQFYKVAVDDTFPFYNVYGGTQDNSTEGGPSRTMNHHGIRNADWKVVLNWDGHQPATEPGNPDIMYGQRQQGTLSRIDLKSGEVIDIMPQPAADENYERYNWDAPILVSPHQPSTIYHASQRLWKSTDRGDSWTALSEDLTRNEERIALPIMGGVQSWDSPWDIYAMSNFSTITSIAVSPKNEKVIAIGTDDGLIQFTSDEGQTWKKIEASTLGVPKRSYINDIKADLFDENTFYVALDNHKEGDYKPYLLKTTDKGNSWSKIQNGFGDKNLVWRIVQDHVSKDLLFAGTEFGVYFSNNAGDSWTKLNGGIPTISFRDLAIQRRENDLVAASFGRGFYILDDYTALRDVKEQQIEQTASLFAPRKAWWYIQKSTVDFDDKRGTQGSQMYVADNPDFGATFTYYLKESIKSLEEIRVESEAVAGAQFPGWEALETEKREMKPFVYLEIKDQNGSIINRVKATNAKGFHRVTWDLRVGGTGTITLDGNEEQLHSFLAAPGKYTASLHSFESGKTNTLTEPVEVVVERLGETALEGKSMDEVVAFWRKYEQLTRDVNKLSIQLSNTQKASEKLFTATLNSSLNDNIIERISNVKLSLDQLDSQLFGNPAKNEVGEKSKTTIGERLFALNRGISMSTYGPTPTHLQTVKIIEDEMKMINEKLAPLKKEVKEIGMMVMQANGAWIEGME</sequence>
<dbReference type="InterPro" id="IPR015943">
    <property type="entry name" value="WD40/YVTN_repeat-like_dom_sf"/>
</dbReference>
<evidence type="ECO:0000256" key="1">
    <source>
        <dbReference type="ARBA" id="ARBA00022737"/>
    </source>
</evidence>